<dbReference type="PANTHER" id="PTHR43876">
    <property type="entry name" value="UBIQUINONE BIOSYNTHESIS MONOOXYGENASE COQ6, MITOCHONDRIAL"/>
    <property type="match status" value="1"/>
</dbReference>
<sequence length="388" mass="42843">MHYDAVIVGGGMVGAAAALGLAQNGFRVAVLEQETPPPFVAGSAPDVRVSAIGQASVRLLERLGAWQGVAQMRSAPYRRLETWEWDKAHVVFDAADLGLSELGFMVENRVLQLALWQMLEKTSSVTLLCPWQWQRLRREDAQWRLTSEQGDSLSTSLVIGADGANSRIRQWAGIGVTGWQYRQSCMLISAEMSGPQQDATWQRFTPSGPRAFLPLFEGWCSLVWYDSPSRIRQLQAMSLPQLNKAIAETFPERLGAVNAVAAGAFPLVRRHAQQYVLPGLALIGDAAHTINPLAGQGVNLGYRDVSALLDVIIRARDEGNVWYSDAVLQRYQQQRKPDNLLMQSGMDLFYGAFSNRLPPLELARNLALMAAQRAGKLKQQALRYALGL</sequence>
<keyword evidence="6 9" id="KW-0560">Oxidoreductase</keyword>
<dbReference type="EMBL" id="JBBBOO010000002">
    <property type="protein sequence ID" value="MEI7062604.1"/>
    <property type="molecule type" value="Genomic_DNA"/>
</dbReference>
<comment type="similarity">
    <text evidence="3">Belongs to the UbiH/COQ6 family.</text>
</comment>
<dbReference type="SUPFAM" id="SSF51905">
    <property type="entry name" value="FAD/NAD(P)-binding domain"/>
    <property type="match status" value="1"/>
</dbReference>
<dbReference type="NCBIfam" id="TIGR01988">
    <property type="entry name" value="Ubi-OHases"/>
    <property type="match status" value="1"/>
</dbReference>
<name>A0ABU8JIS1_DICCH</name>
<dbReference type="InterPro" id="IPR036188">
    <property type="entry name" value="FAD/NAD-bd_sf"/>
</dbReference>
<dbReference type="PANTHER" id="PTHR43876:SF10">
    <property type="entry name" value="3-DEMETHOXYUBIQUINOL 3-HYDROXYLASE"/>
    <property type="match status" value="1"/>
</dbReference>
<keyword evidence="5" id="KW-0274">FAD</keyword>
<evidence type="ECO:0000256" key="6">
    <source>
        <dbReference type="ARBA" id="ARBA00023002"/>
    </source>
</evidence>
<dbReference type="InterPro" id="IPR051205">
    <property type="entry name" value="UbiH/COQ6_monooxygenase"/>
</dbReference>
<keyword evidence="10" id="KW-1185">Reference proteome</keyword>
<keyword evidence="7" id="KW-0503">Monooxygenase</keyword>
<dbReference type="InterPro" id="IPR010971">
    <property type="entry name" value="UbiH/COQ6"/>
</dbReference>
<evidence type="ECO:0000256" key="7">
    <source>
        <dbReference type="ARBA" id="ARBA00023033"/>
    </source>
</evidence>
<dbReference type="EC" id="1.14.99.60" evidence="9"/>
<feature type="domain" description="FAD-binding" evidence="8">
    <location>
        <begin position="3"/>
        <end position="337"/>
    </location>
</feature>
<dbReference type="NCBIfam" id="NF005951">
    <property type="entry name" value="PRK08020.1"/>
    <property type="match status" value="1"/>
</dbReference>
<dbReference type="InterPro" id="IPR002938">
    <property type="entry name" value="FAD-bd"/>
</dbReference>
<comment type="caution">
    <text evidence="9">The sequence shown here is derived from an EMBL/GenBank/DDBJ whole genome shotgun (WGS) entry which is preliminary data.</text>
</comment>
<protein>
    <submittedName>
        <fullName evidence="9">3-demethoxyubiquinol 3-hydroxylase</fullName>
        <ecNumber evidence="9">1.14.99.60</ecNumber>
    </submittedName>
</protein>
<gene>
    <name evidence="9" type="primary">ubiF</name>
    <name evidence="9" type="ORF">WCU84_02800</name>
</gene>
<evidence type="ECO:0000256" key="1">
    <source>
        <dbReference type="ARBA" id="ARBA00001974"/>
    </source>
</evidence>
<dbReference type="GO" id="GO:0008682">
    <property type="term" value="F:3-demethoxyubiquinol 3-hydroxylase activity"/>
    <property type="evidence" value="ECO:0007669"/>
    <property type="project" value="UniProtKB-EC"/>
</dbReference>
<dbReference type="Pfam" id="PF01494">
    <property type="entry name" value="FAD_binding_3"/>
    <property type="match status" value="1"/>
</dbReference>
<dbReference type="Gene3D" id="3.50.50.60">
    <property type="entry name" value="FAD/NAD(P)-binding domain"/>
    <property type="match status" value="2"/>
</dbReference>
<accession>A0ABU8JIS1</accession>
<dbReference type="RefSeq" id="WP_336728928.1">
    <property type="nucleotide sequence ID" value="NZ_JBBBOO010000002.1"/>
</dbReference>
<comment type="cofactor">
    <cofactor evidence="1">
        <name>FAD</name>
        <dbReference type="ChEBI" id="CHEBI:57692"/>
    </cofactor>
</comment>
<organism evidence="9 10">
    <name type="scientific">Dickeya chrysanthemi</name>
    <name type="common">Pectobacterium chrysanthemi</name>
    <name type="synonym">Erwinia chrysanthemi</name>
    <dbReference type="NCBI Taxonomy" id="556"/>
    <lineage>
        <taxon>Bacteria</taxon>
        <taxon>Pseudomonadati</taxon>
        <taxon>Pseudomonadota</taxon>
        <taxon>Gammaproteobacteria</taxon>
        <taxon>Enterobacterales</taxon>
        <taxon>Pectobacteriaceae</taxon>
        <taxon>Dickeya</taxon>
    </lineage>
</organism>
<evidence type="ECO:0000256" key="4">
    <source>
        <dbReference type="ARBA" id="ARBA00022630"/>
    </source>
</evidence>
<evidence type="ECO:0000256" key="2">
    <source>
        <dbReference type="ARBA" id="ARBA00004749"/>
    </source>
</evidence>
<evidence type="ECO:0000256" key="5">
    <source>
        <dbReference type="ARBA" id="ARBA00022827"/>
    </source>
</evidence>
<dbReference type="PRINTS" id="PR00420">
    <property type="entry name" value="RNGMNOXGNASE"/>
</dbReference>
<comment type="pathway">
    <text evidence="2">Cofactor biosynthesis; ubiquinone biosynthesis.</text>
</comment>
<dbReference type="Proteomes" id="UP001359469">
    <property type="component" value="Unassembled WGS sequence"/>
</dbReference>
<proteinExistence type="inferred from homology"/>
<evidence type="ECO:0000259" key="8">
    <source>
        <dbReference type="Pfam" id="PF01494"/>
    </source>
</evidence>
<evidence type="ECO:0000256" key="3">
    <source>
        <dbReference type="ARBA" id="ARBA00005349"/>
    </source>
</evidence>
<evidence type="ECO:0000313" key="9">
    <source>
        <dbReference type="EMBL" id="MEI7062604.1"/>
    </source>
</evidence>
<keyword evidence="4" id="KW-0285">Flavoprotein</keyword>
<reference evidence="9 10" key="1">
    <citation type="submission" date="2024-03" db="EMBL/GenBank/DDBJ databases">
        <title>Analysis of soft rot Pectobacteriaceae population diversity in US potato growing regions between 2016 and 2022.</title>
        <authorList>
            <person name="Ma X."/>
            <person name="Zhang X."/>
            <person name="Stodghill P."/>
            <person name="Rioux R."/>
            <person name="Babler B."/>
            <person name="Shrestha S."/>
            <person name="Babler B."/>
            <person name="Rivedal H."/>
            <person name="Frost K."/>
            <person name="Hao J."/>
            <person name="Secor G."/>
            <person name="Swingle B."/>
        </authorList>
    </citation>
    <scope>NUCLEOTIDE SEQUENCE [LARGE SCALE GENOMIC DNA]</scope>
    <source>
        <strain evidence="9 10">SR64</strain>
    </source>
</reference>
<evidence type="ECO:0000313" key="10">
    <source>
        <dbReference type="Proteomes" id="UP001359469"/>
    </source>
</evidence>